<keyword evidence="2" id="KW-1185">Reference proteome</keyword>
<evidence type="ECO:0000313" key="1">
    <source>
        <dbReference type="EMBL" id="MCU7694320.1"/>
    </source>
</evidence>
<protein>
    <submittedName>
        <fullName evidence="1">Uncharacterized protein</fullName>
    </submittedName>
</protein>
<sequence length="201" mass="23642">MKILFLAICLLIMNIVGFGQFEKSKLKNWLQQNYDTTIAVYNYSSWSQEFNLKIIAKNENNIDFFSYQNPYSFYRRDNKHISGMQQTELSAEYSKTEAGNNKYLKKHSTVSPTQNEWKIINSTIWRAESEPLNYIYSEDTSGKRSYFIINDGPQYIIYLLSKHDVTALHFYAPAHLEEHSPGNFNRQAAIKVMEILEKYCR</sequence>
<evidence type="ECO:0000313" key="2">
    <source>
        <dbReference type="Proteomes" id="UP001209317"/>
    </source>
</evidence>
<accession>A0AAE3LQ99</accession>
<comment type="caution">
    <text evidence="1">The sequence shown here is derived from an EMBL/GenBank/DDBJ whole genome shotgun (WGS) entry which is preliminary data.</text>
</comment>
<organism evidence="1 2">
    <name type="scientific">Haoranjiania flava</name>
    <dbReference type="NCBI Taxonomy" id="1856322"/>
    <lineage>
        <taxon>Bacteria</taxon>
        <taxon>Pseudomonadati</taxon>
        <taxon>Bacteroidota</taxon>
        <taxon>Chitinophagia</taxon>
        <taxon>Chitinophagales</taxon>
        <taxon>Chitinophagaceae</taxon>
        <taxon>Haoranjiania</taxon>
    </lineage>
</organism>
<dbReference type="Proteomes" id="UP001209317">
    <property type="component" value="Unassembled WGS sequence"/>
</dbReference>
<gene>
    <name evidence="1" type="ORF">OD355_07310</name>
</gene>
<dbReference type="AlphaFoldDB" id="A0AAE3LQ99"/>
<name>A0AAE3LQ99_9BACT</name>
<proteinExistence type="predicted"/>
<dbReference type="RefSeq" id="WP_263037806.1">
    <property type="nucleotide sequence ID" value="NZ_JAOTPL010000008.1"/>
</dbReference>
<reference evidence="1" key="1">
    <citation type="submission" date="2022-10" db="EMBL/GenBank/DDBJ databases">
        <authorList>
            <person name="Kim H.S."/>
            <person name="Kim J.-S."/>
            <person name="Suh M.K."/>
            <person name="Eom M.K."/>
            <person name="Lee J.-S."/>
        </authorList>
    </citation>
    <scope>NUCLEOTIDE SEQUENCE</scope>
    <source>
        <strain evidence="1">LIP-5</strain>
    </source>
</reference>
<dbReference type="EMBL" id="JAOTPL010000008">
    <property type="protein sequence ID" value="MCU7694320.1"/>
    <property type="molecule type" value="Genomic_DNA"/>
</dbReference>